<dbReference type="NCBIfam" id="TIGR00756">
    <property type="entry name" value="PPR"/>
    <property type="match status" value="7"/>
</dbReference>
<feature type="repeat" description="PPR" evidence="1">
    <location>
        <begin position="459"/>
        <end position="494"/>
    </location>
</feature>
<dbReference type="Pfam" id="PF13812">
    <property type="entry name" value="PPR_3"/>
    <property type="match status" value="5"/>
</dbReference>
<evidence type="ECO:0000256" key="1">
    <source>
        <dbReference type="PROSITE-ProRule" id="PRU00708"/>
    </source>
</evidence>
<feature type="repeat" description="PPR" evidence="1">
    <location>
        <begin position="88"/>
        <end position="122"/>
    </location>
</feature>
<proteinExistence type="predicted"/>
<evidence type="ECO:0000313" key="2">
    <source>
        <dbReference type="EMBL" id="CAD9271967.1"/>
    </source>
</evidence>
<dbReference type="Pfam" id="PF12854">
    <property type="entry name" value="PPR_1"/>
    <property type="match status" value="1"/>
</dbReference>
<feature type="repeat" description="PPR" evidence="1">
    <location>
        <begin position="236"/>
        <end position="271"/>
    </location>
</feature>
<protein>
    <recommendedName>
        <fullName evidence="3">Pentacotripeptide-repeat region of PRORP domain-containing protein</fullName>
    </recommendedName>
</protein>
<dbReference type="InterPro" id="IPR011990">
    <property type="entry name" value="TPR-like_helical_dom_sf"/>
</dbReference>
<dbReference type="InterPro" id="IPR051114">
    <property type="entry name" value="Mito_RNA_Proc_CCM1"/>
</dbReference>
<dbReference type="PANTHER" id="PTHR47934:SF6">
    <property type="entry name" value="MITOCHONDRIAL GROUP I INTRON SPLICING FACTOR CCM1-RELATED"/>
    <property type="match status" value="1"/>
</dbReference>
<organism evidence="2">
    <name type="scientific">Grammatophora oceanica</name>
    <dbReference type="NCBI Taxonomy" id="210454"/>
    <lineage>
        <taxon>Eukaryota</taxon>
        <taxon>Sar</taxon>
        <taxon>Stramenopiles</taxon>
        <taxon>Ochrophyta</taxon>
        <taxon>Bacillariophyta</taxon>
        <taxon>Fragilariophyceae</taxon>
        <taxon>Fragilariophycidae</taxon>
        <taxon>Rhabdonematales</taxon>
        <taxon>Grammatophoraceae</taxon>
        <taxon>Grammatophora</taxon>
    </lineage>
</organism>
<feature type="repeat" description="PPR" evidence="1">
    <location>
        <begin position="163"/>
        <end position="197"/>
    </location>
</feature>
<accession>A0A7S1ULX4</accession>
<dbReference type="InterPro" id="IPR002885">
    <property type="entry name" value="PPR_rpt"/>
</dbReference>
<dbReference type="GO" id="GO:0007005">
    <property type="term" value="P:mitochondrion organization"/>
    <property type="evidence" value="ECO:0007669"/>
    <property type="project" value="TreeGrafter"/>
</dbReference>
<dbReference type="AlphaFoldDB" id="A0A7S1ULX4"/>
<name>A0A7S1ULX4_9STRA</name>
<dbReference type="Pfam" id="PF13041">
    <property type="entry name" value="PPR_2"/>
    <property type="match status" value="2"/>
</dbReference>
<feature type="repeat" description="PPR" evidence="1">
    <location>
        <begin position="682"/>
        <end position="716"/>
    </location>
</feature>
<dbReference type="GO" id="GO:0006396">
    <property type="term" value="P:RNA processing"/>
    <property type="evidence" value="ECO:0007669"/>
    <property type="project" value="TreeGrafter"/>
</dbReference>
<gene>
    <name evidence="2" type="ORF">GOCE00092_LOCUS872</name>
</gene>
<dbReference type="Pfam" id="PF01535">
    <property type="entry name" value="PPR"/>
    <property type="match status" value="2"/>
</dbReference>
<dbReference type="PANTHER" id="PTHR47934">
    <property type="entry name" value="PENTATRICOPEPTIDE REPEAT-CONTAINING PROTEIN PET309, MITOCHONDRIAL"/>
    <property type="match status" value="1"/>
</dbReference>
<feature type="repeat" description="PPR" evidence="1">
    <location>
        <begin position="198"/>
        <end position="235"/>
    </location>
</feature>
<sequence length="790" mass="88834">MGLKPKSLPYSALVGAYAIRGRAQEAERVLLYMIGEEQCEPDAITFGSVMSAWSKSDNVEDAPDRCVKLLDRMRQVAEQTGRDDVRPNVVAYTVAIDAFGKRGRAEEAEALLRQMVESDNVQPNMVTFGSVMNAWSKATAVEDAPDRCLELLHEMKRLELDLNVVIYSTIIDAFSQRGRAREAESLLRDMVDSKIMPNEVTYNAVMNGWSKSDESDGPDQCMRLMEEMSQLEMRPSVVTYSTIVDSFAKRGRPQEAETMLRNYIKEFGSGAAPRTMFNCCINAWAKSNAETAPERCMRLIADMKQLGHRPDETSFNLLIEALGKRGRPREAEEVLWTAHQEDKNAAGVVSFTSAIAAWSGSDADDAPDQCKRLFDQMQQLGYHPNPFTVSGVISAFARRKRAEDADRVFRELLENKVLQPSVIWFNSMLNAWAKSDFDDAPDPCQKLIEEMNELGVEPTVVTYSSLIHAFGVRGKALEAETVFRDMVEAKKVEPNTISFNTVLNAWAKSDDADAPDRCLQLLEEMGESQVLRPDIVSFATVIDSFGRRGRAQEADKLFRELADVDQALIDVVAFTSVMYAWSKSDDEDAPDKCMGLLEEMQNAGIQPNAVAYVAVLDSFAKRGRAEEAETFFRSLVEREDVETTVVMINEVLNAYSKANTDDAPDRCIRLLNEMEDFNLRPDSITYKAVIDTCANRGRGQDAEDILRGMLEDKHASPSTRLFNSVMFAWNRSSNEESPDHCLRLLQEMEVLSQQNRAVRPTETTYRLLRTAFTSHGREHEVDHIQSNDFV</sequence>
<feature type="repeat" description="PPR" evidence="1">
    <location>
        <begin position="534"/>
        <end position="568"/>
    </location>
</feature>
<dbReference type="PROSITE" id="PS51375">
    <property type="entry name" value="PPR"/>
    <property type="match status" value="10"/>
</dbReference>
<dbReference type="Gene3D" id="1.25.40.10">
    <property type="entry name" value="Tetratricopeptide repeat domain"/>
    <property type="match status" value="6"/>
</dbReference>
<feature type="repeat" description="PPR" evidence="1">
    <location>
        <begin position="385"/>
        <end position="419"/>
    </location>
</feature>
<reference evidence="2" key="1">
    <citation type="submission" date="2021-01" db="EMBL/GenBank/DDBJ databases">
        <authorList>
            <person name="Corre E."/>
            <person name="Pelletier E."/>
            <person name="Niang G."/>
            <person name="Scheremetjew M."/>
            <person name="Finn R."/>
            <person name="Kale V."/>
            <person name="Holt S."/>
            <person name="Cochrane G."/>
            <person name="Meng A."/>
            <person name="Brown T."/>
            <person name="Cohen L."/>
        </authorList>
    </citation>
    <scope>NUCLEOTIDE SEQUENCE</scope>
    <source>
        <strain evidence="2">CCMP 410</strain>
    </source>
</reference>
<feature type="repeat" description="PPR" evidence="1">
    <location>
        <begin position="570"/>
        <end position="607"/>
    </location>
</feature>
<dbReference type="GO" id="GO:0003729">
    <property type="term" value="F:mRNA binding"/>
    <property type="evidence" value="ECO:0007669"/>
    <property type="project" value="TreeGrafter"/>
</dbReference>
<evidence type="ECO:0008006" key="3">
    <source>
        <dbReference type="Google" id="ProtNLM"/>
    </source>
</evidence>
<dbReference type="GO" id="GO:0005739">
    <property type="term" value="C:mitochondrion"/>
    <property type="evidence" value="ECO:0007669"/>
    <property type="project" value="TreeGrafter"/>
</dbReference>
<feature type="repeat" description="PPR" evidence="1">
    <location>
        <begin position="608"/>
        <end position="638"/>
    </location>
</feature>
<dbReference type="EMBL" id="HBGK01001617">
    <property type="protein sequence ID" value="CAD9271967.1"/>
    <property type="molecule type" value="Transcribed_RNA"/>
</dbReference>